<feature type="region of interest" description="Disordered" evidence="1">
    <location>
        <begin position="120"/>
        <end position="195"/>
    </location>
</feature>
<evidence type="ECO:0000259" key="2">
    <source>
        <dbReference type="SMART" id="SM00355"/>
    </source>
</evidence>
<feature type="domain" description="C2H2-type" evidence="2">
    <location>
        <begin position="1"/>
        <end position="24"/>
    </location>
</feature>
<feature type="compositionally biased region" description="Basic residues" evidence="1">
    <location>
        <begin position="145"/>
        <end position="154"/>
    </location>
</feature>
<dbReference type="AlphaFoldDB" id="A0A2A2J6J0"/>
<dbReference type="InterPro" id="IPR013087">
    <property type="entry name" value="Znf_C2H2_type"/>
</dbReference>
<name>A0A2A2J6J0_9BILA</name>
<feature type="region of interest" description="Disordered" evidence="1">
    <location>
        <begin position="677"/>
        <end position="714"/>
    </location>
</feature>
<organism evidence="3 4">
    <name type="scientific">Diploscapter pachys</name>
    <dbReference type="NCBI Taxonomy" id="2018661"/>
    <lineage>
        <taxon>Eukaryota</taxon>
        <taxon>Metazoa</taxon>
        <taxon>Ecdysozoa</taxon>
        <taxon>Nematoda</taxon>
        <taxon>Chromadorea</taxon>
        <taxon>Rhabditida</taxon>
        <taxon>Rhabditina</taxon>
        <taxon>Rhabditomorpha</taxon>
        <taxon>Rhabditoidea</taxon>
        <taxon>Rhabditidae</taxon>
        <taxon>Diploscapter</taxon>
    </lineage>
</organism>
<dbReference type="EMBL" id="LIAE01010651">
    <property type="protein sequence ID" value="PAV57234.1"/>
    <property type="molecule type" value="Genomic_DNA"/>
</dbReference>
<reference evidence="3 4" key="1">
    <citation type="journal article" date="2017" name="Curr. Biol.">
        <title>Genome architecture and evolution of a unichromosomal asexual nematode.</title>
        <authorList>
            <person name="Fradin H."/>
            <person name="Zegar C."/>
            <person name="Gutwein M."/>
            <person name="Lucas J."/>
            <person name="Kovtun M."/>
            <person name="Corcoran D."/>
            <person name="Baugh L.R."/>
            <person name="Kiontke K."/>
            <person name="Gunsalus K."/>
            <person name="Fitch D.H."/>
            <person name="Piano F."/>
        </authorList>
    </citation>
    <scope>NUCLEOTIDE SEQUENCE [LARGE SCALE GENOMIC DNA]</scope>
    <source>
        <strain evidence="3">PF1309</strain>
    </source>
</reference>
<feature type="region of interest" description="Disordered" evidence="1">
    <location>
        <begin position="627"/>
        <end position="646"/>
    </location>
</feature>
<gene>
    <name evidence="3" type="ORF">WR25_11475</name>
</gene>
<feature type="domain" description="C2H2-type" evidence="2">
    <location>
        <begin position="345"/>
        <end position="368"/>
    </location>
</feature>
<feature type="compositionally biased region" description="Polar residues" evidence="1">
    <location>
        <begin position="436"/>
        <end position="477"/>
    </location>
</feature>
<feature type="compositionally biased region" description="Acidic residues" evidence="1">
    <location>
        <begin position="170"/>
        <end position="186"/>
    </location>
</feature>
<accession>A0A2A2J6J0</accession>
<proteinExistence type="predicted"/>
<dbReference type="SMART" id="SM00355">
    <property type="entry name" value="ZnF_C2H2"/>
    <property type="match status" value="4"/>
</dbReference>
<evidence type="ECO:0000313" key="3">
    <source>
        <dbReference type="EMBL" id="PAV57234.1"/>
    </source>
</evidence>
<comment type="caution">
    <text evidence="3">The sequence shown here is derived from an EMBL/GenBank/DDBJ whole genome shotgun (WGS) entry which is preliminary data.</text>
</comment>
<protein>
    <recommendedName>
        <fullName evidence="2">C2H2-type domain-containing protein</fullName>
    </recommendedName>
</protein>
<evidence type="ECO:0000256" key="1">
    <source>
        <dbReference type="SAM" id="MobiDB-lite"/>
    </source>
</evidence>
<evidence type="ECO:0000313" key="4">
    <source>
        <dbReference type="Proteomes" id="UP000218231"/>
    </source>
</evidence>
<dbReference type="Proteomes" id="UP000218231">
    <property type="component" value="Unassembled WGS sequence"/>
</dbReference>
<feature type="compositionally biased region" description="Basic and acidic residues" evidence="1">
    <location>
        <begin position="522"/>
        <end position="540"/>
    </location>
</feature>
<keyword evidence="4" id="KW-1185">Reference proteome</keyword>
<feature type="domain" description="C2H2-type" evidence="2">
    <location>
        <begin position="230"/>
        <end position="255"/>
    </location>
</feature>
<feature type="domain" description="C2H2-type" evidence="2">
    <location>
        <begin position="30"/>
        <end position="53"/>
    </location>
</feature>
<feature type="region of interest" description="Disordered" evidence="1">
    <location>
        <begin position="415"/>
        <end position="561"/>
    </location>
</feature>
<sequence length="714" mass="80168">MKCPLCDFINESEDVLEIHLVEDHLDFLPWKCAECKTLRATKKLIDGHFMAVHGQANPEAIYVSNFAKEAELRRLLDQMKADAQKTPPSTSNVAVPNTLPAATTPAQVAIYPLVTSRPSEAPLSPVHIEDDELSSTKNSEVAGPSKKKFRKARTRSNYSELSDVEKMDISDESESEWSGNEDESDYACDKGRNNHSSDRIWECKKCKETAIQTEKHCKKHLYLDEKICCYKCSFPGCDFGHFFFLLVVEHSRREHDQPGKGIDQYPYIEDKSEQFREKLQAMMKECFSGQKPVKKTYEEQRKSKENERIDCLLCKGKFKYSPIYSNVVVAHFGIHMSQIHKLPRYVCNLCGHGTASDTSNSSHLMKEHNGQGSFSDTIEDWPIDKIRDVSQKSLGTPDAIFKILPSRWYKAYTNESTKNRKNVSNDKKSTRKLRSVRNTAAGPSTSRNPDDQQQSSQKTGMISDASFNENSPANLDESQGDAATLHKVDRAGKQKNSKKVPESVAKASNKKSIMKPSASRETAVKSHKSDKQQRSNKDQRSVGNDLNTFEMDSIPEPSAIQDDTLITCNSGNELSMQNSTQVVPSSQMTAIENSAATTSNKQGLDEQQISEKTSSHMNRILERNVIPESGAAKDEAANSGKRNKKMATSCYNQIETDSDSDFEYVIKQEVVDEEFDEIKQNKENGEVAGQTKNMQIDRDTGKGRGRKRVATEAD</sequence>